<dbReference type="SMART" id="SM00184">
    <property type="entry name" value="RING"/>
    <property type="match status" value="1"/>
</dbReference>
<protein>
    <submittedName>
        <fullName evidence="8">Uncharacterized protein</fullName>
    </submittedName>
</protein>
<dbReference type="PROSITE" id="PS50089">
    <property type="entry name" value="ZF_RING_2"/>
    <property type="match status" value="1"/>
</dbReference>
<keyword evidence="4 5" id="KW-0862">Zinc</keyword>
<feature type="zinc finger region" description="C3H1-type" evidence="5">
    <location>
        <begin position="12"/>
        <end position="39"/>
    </location>
</feature>
<dbReference type="InterPro" id="IPR017907">
    <property type="entry name" value="Znf_RING_CS"/>
</dbReference>
<dbReference type="SMART" id="SM00356">
    <property type="entry name" value="ZnF_C3H1"/>
    <property type="match status" value="2"/>
</dbReference>
<sequence length="274" mass="30864">MESEPTTRQNLPPAEVDCKWWKQGYCFRGTACFFRHNPALTGFDRPRYNENQARSVQSDAIQEQCAICLETPDLFGLLVNCDHVFCLDCIRDWRASAKPKNNIDSSDNSSCLKTASKTCPVCRTYSDFVVPSVVFPPALPTVESRADMGKASGSEGSSAKQEIINGYLDRLKRIPCLYFEESVKQQDGSSSFNPICKFGNDCHYAHMHPVTGLPHIFSSIELDTIKMKRRRRAPRSAERAALTAEWMMIRLAALDLDLSDDDDDDDDEDGWISD</sequence>
<evidence type="ECO:0000256" key="1">
    <source>
        <dbReference type="ARBA" id="ARBA00022679"/>
    </source>
</evidence>
<dbReference type="AlphaFoldDB" id="A0A232M708"/>
<dbReference type="GO" id="GO:0061630">
    <property type="term" value="F:ubiquitin protein ligase activity"/>
    <property type="evidence" value="ECO:0007669"/>
    <property type="project" value="InterPro"/>
</dbReference>
<evidence type="ECO:0000256" key="5">
    <source>
        <dbReference type="PROSITE-ProRule" id="PRU00723"/>
    </source>
</evidence>
<dbReference type="InterPro" id="IPR001841">
    <property type="entry name" value="Znf_RING"/>
</dbReference>
<keyword evidence="2 5" id="KW-0479">Metal-binding</keyword>
<dbReference type="Proteomes" id="UP000243515">
    <property type="component" value="Unassembled WGS sequence"/>
</dbReference>
<accession>A0A232M708</accession>
<dbReference type="PROSITE" id="PS50103">
    <property type="entry name" value="ZF_C3H1"/>
    <property type="match status" value="2"/>
</dbReference>
<feature type="zinc finger region" description="C3H1-type" evidence="5">
    <location>
        <begin position="170"/>
        <end position="209"/>
    </location>
</feature>
<dbReference type="Gene3D" id="3.30.40.10">
    <property type="entry name" value="Zinc/RING finger domain, C3HC4 (zinc finger)"/>
    <property type="match status" value="1"/>
</dbReference>
<evidence type="ECO:0000256" key="4">
    <source>
        <dbReference type="ARBA" id="ARBA00022833"/>
    </source>
</evidence>
<dbReference type="InterPro" id="IPR036855">
    <property type="entry name" value="Znf_CCCH_sf"/>
</dbReference>
<evidence type="ECO:0000259" key="7">
    <source>
        <dbReference type="PROSITE" id="PS50103"/>
    </source>
</evidence>
<dbReference type="PROSITE" id="PS00518">
    <property type="entry name" value="ZF_RING_1"/>
    <property type="match status" value="1"/>
</dbReference>
<comment type="caution">
    <text evidence="8">The sequence shown here is derived from an EMBL/GenBank/DDBJ whole genome shotgun (WGS) entry which is preliminary data.</text>
</comment>
<dbReference type="PANTHER" id="PTHR11224">
    <property type="entry name" value="MAKORIN-RELATED"/>
    <property type="match status" value="1"/>
</dbReference>
<evidence type="ECO:0000256" key="2">
    <source>
        <dbReference type="ARBA" id="ARBA00022723"/>
    </source>
</evidence>
<reference evidence="8 9" key="1">
    <citation type="journal article" date="2015" name="Environ. Microbiol.">
        <title>Metagenome sequence of Elaphomyces granulatus from sporocarp tissue reveals Ascomycota ectomycorrhizal fingerprints of genome expansion and a Proteobacteria-rich microbiome.</title>
        <authorList>
            <person name="Quandt C.A."/>
            <person name="Kohler A."/>
            <person name="Hesse C.N."/>
            <person name="Sharpton T.J."/>
            <person name="Martin F."/>
            <person name="Spatafora J.W."/>
        </authorList>
    </citation>
    <scope>NUCLEOTIDE SEQUENCE [LARGE SCALE GENOMIC DNA]</scope>
    <source>
        <strain evidence="8 9">OSC145934</strain>
    </source>
</reference>
<evidence type="ECO:0000256" key="3">
    <source>
        <dbReference type="ARBA" id="ARBA00022771"/>
    </source>
</evidence>
<dbReference type="InterPro" id="IPR000571">
    <property type="entry name" value="Znf_CCCH"/>
</dbReference>
<dbReference type="InterPro" id="IPR027370">
    <property type="entry name" value="Znf-RING_euk"/>
</dbReference>
<feature type="domain" description="RING-type" evidence="6">
    <location>
        <begin position="65"/>
        <end position="123"/>
    </location>
</feature>
<dbReference type="SUPFAM" id="SSF57850">
    <property type="entry name" value="RING/U-box"/>
    <property type="match status" value="1"/>
</dbReference>
<dbReference type="InterPro" id="IPR013083">
    <property type="entry name" value="Znf_RING/FYVE/PHD"/>
</dbReference>
<keyword evidence="1" id="KW-0808">Transferase</keyword>
<evidence type="ECO:0000259" key="6">
    <source>
        <dbReference type="PROSITE" id="PS50089"/>
    </source>
</evidence>
<dbReference type="EMBL" id="NPHW01002022">
    <property type="protein sequence ID" value="OXV12166.1"/>
    <property type="molecule type" value="Genomic_DNA"/>
</dbReference>
<dbReference type="GO" id="GO:0008270">
    <property type="term" value="F:zinc ion binding"/>
    <property type="evidence" value="ECO:0007669"/>
    <property type="project" value="UniProtKB-KW"/>
</dbReference>
<organism evidence="8 9">
    <name type="scientific">Elaphomyces granulatus</name>
    <dbReference type="NCBI Taxonomy" id="519963"/>
    <lineage>
        <taxon>Eukaryota</taxon>
        <taxon>Fungi</taxon>
        <taxon>Dikarya</taxon>
        <taxon>Ascomycota</taxon>
        <taxon>Pezizomycotina</taxon>
        <taxon>Eurotiomycetes</taxon>
        <taxon>Eurotiomycetidae</taxon>
        <taxon>Eurotiales</taxon>
        <taxon>Elaphomycetaceae</taxon>
        <taxon>Elaphomyces</taxon>
    </lineage>
</organism>
<dbReference type="PANTHER" id="PTHR11224:SF10">
    <property type="entry name" value="IP09428P-RELATED"/>
    <property type="match status" value="1"/>
</dbReference>
<dbReference type="InterPro" id="IPR045072">
    <property type="entry name" value="MKRN-like"/>
</dbReference>
<feature type="domain" description="C3H1-type" evidence="7">
    <location>
        <begin position="170"/>
        <end position="209"/>
    </location>
</feature>
<proteinExistence type="predicted"/>
<name>A0A232M708_9EURO</name>
<keyword evidence="9" id="KW-1185">Reference proteome</keyword>
<keyword evidence="3 5" id="KW-0863">Zinc-finger</keyword>
<evidence type="ECO:0000313" key="8">
    <source>
        <dbReference type="EMBL" id="OXV12166.1"/>
    </source>
</evidence>
<dbReference type="OrthoDB" id="250836at2759"/>
<feature type="domain" description="C3H1-type" evidence="7">
    <location>
        <begin position="12"/>
        <end position="39"/>
    </location>
</feature>
<dbReference type="SUPFAM" id="SSF90229">
    <property type="entry name" value="CCCH zinc finger"/>
    <property type="match status" value="1"/>
</dbReference>
<dbReference type="Pfam" id="PF13445">
    <property type="entry name" value="zf-RING_UBOX"/>
    <property type="match status" value="1"/>
</dbReference>
<gene>
    <name evidence="8" type="ORF">Egran_00073</name>
</gene>
<dbReference type="GO" id="GO:0000209">
    <property type="term" value="P:protein polyubiquitination"/>
    <property type="evidence" value="ECO:0007669"/>
    <property type="project" value="InterPro"/>
</dbReference>
<evidence type="ECO:0000313" key="9">
    <source>
        <dbReference type="Proteomes" id="UP000243515"/>
    </source>
</evidence>